<dbReference type="InterPro" id="IPR027485">
    <property type="entry name" value="AMMECR1_N"/>
</dbReference>
<accession>T1GWI6</accession>
<reference evidence="3" key="2">
    <citation type="submission" date="2015-06" db="UniProtKB">
        <authorList>
            <consortium name="EnsemblMetazoa"/>
        </authorList>
    </citation>
    <scope>IDENTIFICATION</scope>
</reference>
<dbReference type="EnsemblMetazoa" id="MESCA008163-RA">
    <property type="protein sequence ID" value="MESCA008163-PA"/>
    <property type="gene ID" value="MESCA008163"/>
</dbReference>
<organism evidence="3 4">
    <name type="scientific">Megaselia scalaris</name>
    <name type="common">Humpbacked fly</name>
    <name type="synonym">Phora scalaris</name>
    <dbReference type="NCBI Taxonomy" id="36166"/>
    <lineage>
        <taxon>Eukaryota</taxon>
        <taxon>Metazoa</taxon>
        <taxon>Ecdysozoa</taxon>
        <taxon>Arthropoda</taxon>
        <taxon>Hexapoda</taxon>
        <taxon>Insecta</taxon>
        <taxon>Pterygota</taxon>
        <taxon>Neoptera</taxon>
        <taxon>Endopterygota</taxon>
        <taxon>Diptera</taxon>
        <taxon>Brachycera</taxon>
        <taxon>Muscomorpha</taxon>
        <taxon>Platypezoidea</taxon>
        <taxon>Phoridae</taxon>
        <taxon>Megaseliini</taxon>
        <taxon>Megaselia</taxon>
    </lineage>
</organism>
<evidence type="ECO:0000313" key="4">
    <source>
        <dbReference type="Proteomes" id="UP000015102"/>
    </source>
</evidence>
<dbReference type="HOGENOM" id="CLU_2229846_0_0_1"/>
<evidence type="ECO:0000313" key="3">
    <source>
        <dbReference type="EnsemblMetazoa" id="MESCA008163-PA"/>
    </source>
</evidence>
<dbReference type="InterPro" id="IPR002733">
    <property type="entry name" value="AMMECR1_domain"/>
</dbReference>
<dbReference type="InterPro" id="IPR023473">
    <property type="entry name" value="AMMECR1"/>
</dbReference>
<dbReference type="PANTHER" id="PTHR13016">
    <property type="entry name" value="AMMECR1 HOMOLOG"/>
    <property type="match status" value="1"/>
</dbReference>
<keyword evidence="4" id="KW-1185">Reference proteome</keyword>
<dbReference type="Pfam" id="PF01871">
    <property type="entry name" value="AMMECR1"/>
    <property type="match status" value="1"/>
</dbReference>
<sequence length="106" mass="12209">MSGNYHHNKYNQRCSGGDGHEVEEQHRNGYGMEMPPRPMDQVAIPAMCFFCFDVLYCELNKLDMPIDPSFTNDAYPLFVTWKIGRDKRLRGCIGTFSAMHLREGIC</sequence>
<name>T1GWI6_MEGSC</name>
<proteinExistence type="predicted"/>
<dbReference type="Proteomes" id="UP000015102">
    <property type="component" value="Unassembled WGS sequence"/>
</dbReference>
<protein>
    <recommendedName>
        <fullName evidence="2">AMMECR1 domain-containing protein</fullName>
    </recommendedName>
</protein>
<feature type="domain" description="AMMECR1" evidence="2">
    <location>
        <begin position="36"/>
        <end position="106"/>
    </location>
</feature>
<dbReference type="PANTHER" id="PTHR13016:SF0">
    <property type="entry name" value="AMME SYNDROME CANDIDATE GENE 1 PROTEIN"/>
    <property type="match status" value="1"/>
</dbReference>
<dbReference type="STRING" id="36166.T1GWI6"/>
<evidence type="ECO:0000259" key="2">
    <source>
        <dbReference type="PROSITE" id="PS51112"/>
    </source>
</evidence>
<dbReference type="Gene3D" id="3.30.700.20">
    <property type="entry name" value="Hypothetical protein ph0010, domain 1"/>
    <property type="match status" value="1"/>
</dbReference>
<evidence type="ECO:0000256" key="1">
    <source>
        <dbReference type="SAM" id="MobiDB-lite"/>
    </source>
</evidence>
<dbReference type="InterPro" id="IPR036071">
    <property type="entry name" value="AMMECR1_dom_sf"/>
</dbReference>
<reference evidence="4" key="1">
    <citation type="submission" date="2013-02" db="EMBL/GenBank/DDBJ databases">
        <authorList>
            <person name="Hughes D."/>
        </authorList>
    </citation>
    <scope>NUCLEOTIDE SEQUENCE</scope>
    <source>
        <strain>Durham</strain>
        <strain evidence="4">NC isolate 2 -- Noor lab</strain>
    </source>
</reference>
<dbReference type="SUPFAM" id="SSF143447">
    <property type="entry name" value="AMMECR1-like"/>
    <property type="match status" value="1"/>
</dbReference>
<dbReference type="OMA" id="CELNNME"/>
<feature type="region of interest" description="Disordered" evidence="1">
    <location>
        <begin position="1"/>
        <end position="23"/>
    </location>
</feature>
<dbReference type="PROSITE" id="PS51112">
    <property type="entry name" value="AMMECR1"/>
    <property type="match status" value="1"/>
</dbReference>
<feature type="compositionally biased region" description="Basic residues" evidence="1">
    <location>
        <begin position="1"/>
        <end position="10"/>
    </location>
</feature>
<dbReference type="AlphaFoldDB" id="T1GWI6"/>
<dbReference type="EMBL" id="CAQQ02047876">
    <property type="status" value="NOT_ANNOTATED_CDS"/>
    <property type="molecule type" value="Genomic_DNA"/>
</dbReference>